<evidence type="ECO:0000256" key="3">
    <source>
        <dbReference type="ARBA" id="ARBA00022692"/>
    </source>
</evidence>
<evidence type="ECO:0000256" key="4">
    <source>
        <dbReference type="ARBA" id="ARBA00022989"/>
    </source>
</evidence>
<feature type="transmembrane region" description="Helical" evidence="6">
    <location>
        <begin position="144"/>
        <end position="162"/>
    </location>
</feature>
<keyword evidence="3 6" id="KW-0812">Transmembrane</keyword>
<dbReference type="PROSITE" id="PS00218">
    <property type="entry name" value="AMINO_ACID_PERMEASE_1"/>
    <property type="match status" value="1"/>
</dbReference>
<gene>
    <name evidence="7" type="ORF">EDS130_LOCUS31468</name>
</gene>
<dbReference type="Gene3D" id="1.20.1740.10">
    <property type="entry name" value="Amino acid/polyamine transporter I"/>
    <property type="match status" value="2"/>
</dbReference>
<feature type="transmembrane region" description="Helical" evidence="6">
    <location>
        <begin position="436"/>
        <end position="456"/>
    </location>
</feature>
<feature type="transmembrane region" description="Helical" evidence="6">
    <location>
        <begin position="477"/>
        <end position="496"/>
    </location>
</feature>
<protein>
    <submittedName>
        <fullName evidence="7">Uncharacterized protein</fullName>
    </submittedName>
</protein>
<feature type="transmembrane region" description="Helical" evidence="6">
    <location>
        <begin position="411"/>
        <end position="430"/>
    </location>
</feature>
<dbReference type="GO" id="GO:0006865">
    <property type="term" value="P:amino acid transport"/>
    <property type="evidence" value="ECO:0007669"/>
    <property type="project" value="InterPro"/>
</dbReference>
<evidence type="ECO:0000313" key="7">
    <source>
        <dbReference type="EMBL" id="CAF1317273.1"/>
    </source>
</evidence>
<keyword evidence="2" id="KW-0813">Transport</keyword>
<dbReference type="Proteomes" id="UP000663852">
    <property type="component" value="Unassembled WGS sequence"/>
</dbReference>
<dbReference type="GO" id="GO:0016020">
    <property type="term" value="C:membrane"/>
    <property type="evidence" value="ECO:0007669"/>
    <property type="project" value="UniProtKB-SubCell"/>
</dbReference>
<comment type="caution">
    <text evidence="7">The sequence shown here is derived from an EMBL/GenBank/DDBJ whole genome shotgun (WGS) entry which is preliminary data.</text>
</comment>
<feature type="transmembrane region" description="Helical" evidence="6">
    <location>
        <begin position="269"/>
        <end position="288"/>
    </location>
</feature>
<feature type="transmembrane region" description="Helical" evidence="6">
    <location>
        <begin position="112"/>
        <end position="138"/>
    </location>
</feature>
<feature type="transmembrane region" description="Helical" evidence="6">
    <location>
        <begin position="357"/>
        <end position="378"/>
    </location>
</feature>
<comment type="subcellular location">
    <subcellularLocation>
        <location evidence="1">Membrane</location>
        <topology evidence="1">Multi-pass membrane protein</topology>
    </subcellularLocation>
</comment>
<organism evidence="7 8">
    <name type="scientific">Adineta ricciae</name>
    <name type="common">Rotifer</name>
    <dbReference type="NCBI Taxonomy" id="249248"/>
    <lineage>
        <taxon>Eukaryota</taxon>
        <taxon>Metazoa</taxon>
        <taxon>Spiralia</taxon>
        <taxon>Gnathifera</taxon>
        <taxon>Rotifera</taxon>
        <taxon>Eurotatoria</taxon>
        <taxon>Bdelloidea</taxon>
        <taxon>Adinetida</taxon>
        <taxon>Adinetidae</taxon>
        <taxon>Adineta</taxon>
    </lineage>
</organism>
<dbReference type="AlphaFoldDB" id="A0A815EV82"/>
<proteinExistence type="predicted"/>
<evidence type="ECO:0000256" key="6">
    <source>
        <dbReference type="SAM" id="Phobius"/>
    </source>
</evidence>
<dbReference type="PIRSF" id="PIRSF006060">
    <property type="entry name" value="AA_transporter"/>
    <property type="match status" value="1"/>
</dbReference>
<dbReference type="GO" id="GO:0022857">
    <property type="term" value="F:transmembrane transporter activity"/>
    <property type="evidence" value="ECO:0007669"/>
    <property type="project" value="InterPro"/>
</dbReference>
<accession>A0A815EV82</accession>
<feature type="transmembrane region" description="Helical" evidence="6">
    <location>
        <begin position="169"/>
        <end position="194"/>
    </location>
</feature>
<evidence type="ECO:0000256" key="5">
    <source>
        <dbReference type="ARBA" id="ARBA00023136"/>
    </source>
</evidence>
<evidence type="ECO:0000256" key="2">
    <source>
        <dbReference type="ARBA" id="ARBA00022448"/>
    </source>
</evidence>
<feature type="transmembrane region" description="Helical" evidence="6">
    <location>
        <begin position="24"/>
        <end position="46"/>
    </location>
</feature>
<dbReference type="OrthoDB" id="10054429at2759"/>
<dbReference type="PANTHER" id="PTHR45649:SF26">
    <property type="entry name" value="OS04G0435100 PROTEIN"/>
    <property type="match status" value="1"/>
</dbReference>
<keyword evidence="5 6" id="KW-0472">Membrane</keyword>
<dbReference type="InterPro" id="IPR002293">
    <property type="entry name" value="AA/rel_permease1"/>
</dbReference>
<dbReference type="Pfam" id="PF13520">
    <property type="entry name" value="AA_permease_2"/>
    <property type="match status" value="1"/>
</dbReference>
<sequence length="552" mass="60796">MSDDANRLENLGYKQELTRSLTRLTNYGMTLSVVSITSGVTSLFAYGMMTGGPMVMVWGWILVSLFTICVGLSMAEICSAYPTAGGLYFWTANLAPQQYRSMVSWFTGWFNLMGQLAGVTSVDFGLAMLVGSVISIGVGDWTPQPWHIVLIHLGLIVSHGICNSLGRRVLLWITYISTWWQSLAPVIVAITVLFGGKGENHTAKFVFSTFVNRTGWTSLCCIDWSYISTWWQSLAPVIVAITVLFGGKGENHTAKFVFSTFVNRTGWTSSVYVALIGLLQAQFCLAGYDSAAHMSEETKGADVAGPWGMVAALVGSSFLGWIFLVSLLTGVHNYELTVKSETGFAVTQILLDNFGRVWTLVLMFTLLMACWFCGLVTVTSNSRMIYAFSRDNALPWSHFWQKVHSRFSCPLNGVWLSCTIGFILGLPYLINSTAYSAVTSLCTICLYVAYGLPILCKLFSSIPFPHGPFHLGRFSSFINVIALLWICLIVVLFVLPTEYPVTAKNMNYASVGFGSVLMISSLVHIFSARFWFKGPRTNIGSTTELKSSTNSE</sequence>
<reference evidence="7" key="1">
    <citation type="submission" date="2021-02" db="EMBL/GenBank/DDBJ databases">
        <authorList>
            <person name="Nowell W R."/>
        </authorList>
    </citation>
    <scope>NUCLEOTIDE SEQUENCE</scope>
</reference>
<name>A0A815EV82_ADIRI</name>
<feature type="transmembrane region" description="Helical" evidence="6">
    <location>
        <begin position="58"/>
        <end position="91"/>
    </location>
</feature>
<evidence type="ECO:0000313" key="8">
    <source>
        <dbReference type="Proteomes" id="UP000663852"/>
    </source>
</evidence>
<evidence type="ECO:0000256" key="1">
    <source>
        <dbReference type="ARBA" id="ARBA00004141"/>
    </source>
</evidence>
<feature type="transmembrane region" description="Helical" evidence="6">
    <location>
        <begin position="508"/>
        <end position="532"/>
    </location>
</feature>
<dbReference type="InterPro" id="IPR004840">
    <property type="entry name" value="Amino_acid_permease_CS"/>
</dbReference>
<dbReference type="PANTHER" id="PTHR45649">
    <property type="entry name" value="AMINO-ACID PERMEASE BAT1"/>
    <property type="match status" value="1"/>
</dbReference>
<keyword evidence="4 6" id="KW-1133">Transmembrane helix</keyword>
<dbReference type="EMBL" id="CAJNOJ010000231">
    <property type="protein sequence ID" value="CAF1317273.1"/>
    <property type="molecule type" value="Genomic_DNA"/>
</dbReference>
<feature type="transmembrane region" description="Helical" evidence="6">
    <location>
        <begin position="309"/>
        <end position="331"/>
    </location>
</feature>